<proteinExistence type="predicted"/>
<organism evidence="1">
    <name type="scientific">marine sediment metagenome</name>
    <dbReference type="NCBI Taxonomy" id="412755"/>
    <lineage>
        <taxon>unclassified sequences</taxon>
        <taxon>metagenomes</taxon>
        <taxon>ecological metagenomes</taxon>
    </lineage>
</organism>
<sequence>MDEYKVRVEYELDIETSLWHYRILDDEDNPTTTDSLGHVSLLDAKAEVLRALRELGYLSED</sequence>
<accession>A0A0F9G8Y5</accession>
<gene>
    <name evidence="1" type="ORF">LCGC14_2149410</name>
</gene>
<reference evidence="1" key="1">
    <citation type="journal article" date="2015" name="Nature">
        <title>Complex archaea that bridge the gap between prokaryotes and eukaryotes.</title>
        <authorList>
            <person name="Spang A."/>
            <person name="Saw J.H."/>
            <person name="Jorgensen S.L."/>
            <person name="Zaremba-Niedzwiedzka K."/>
            <person name="Martijn J."/>
            <person name="Lind A.E."/>
            <person name="van Eijk R."/>
            <person name="Schleper C."/>
            <person name="Guy L."/>
            <person name="Ettema T.J."/>
        </authorList>
    </citation>
    <scope>NUCLEOTIDE SEQUENCE</scope>
</reference>
<protein>
    <submittedName>
        <fullName evidence="1">Uncharacterized protein</fullName>
    </submittedName>
</protein>
<comment type="caution">
    <text evidence="1">The sequence shown here is derived from an EMBL/GenBank/DDBJ whole genome shotgun (WGS) entry which is preliminary data.</text>
</comment>
<name>A0A0F9G8Y5_9ZZZZ</name>
<dbReference type="EMBL" id="LAZR01027349">
    <property type="protein sequence ID" value="KKL65995.1"/>
    <property type="molecule type" value="Genomic_DNA"/>
</dbReference>
<dbReference type="AlphaFoldDB" id="A0A0F9G8Y5"/>
<evidence type="ECO:0000313" key="1">
    <source>
        <dbReference type="EMBL" id="KKL65995.1"/>
    </source>
</evidence>